<dbReference type="Pfam" id="PF01408">
    <property type="entry name" value="GFO_IDH_MocA"/>
    <property type="match status" value="1"/>
</dbReference>
<gene>
    <name evidence="4" type="ORF">PPNO1_LOCUS2946</name>
</gene>
<dbReference type="GO" id="GO:0005737">
    <property type="term" value="C:cytoplasm"/>
    <property type="evidence" value="ECO:0007669"/>
    <property type="project" value="TreeGrafter"/>
</dbReference>
<keyword evidence="5" id="KW-1185">Reference proteome</keyword>
<feature type="region of interest" description="Disordered" evidence="1">
    <location>
        <begin position="335"/>
        <end position="366"/>
    </location>
</feature>
<dbReference type="AlphaFoldDB" id="A0A9P1MA02"/>
<dbReference type="InterPro" id="IPR036291">
    <property type="entry name" value="NAD(P)-bd_dom_sf"/>
</dbReference>
<proteinExistence type="predicted"/>
<comment type="caution">
    <text evidence="4">The sequence shown here is derived from an EMBL/GenBank/DDBJ whole genome shotgun (WGS) entry which is preliminary data.</text>
</comment>
<evidence type="ECO:0000259" key="3">
    <source>
        <dbReference type="Pfam" id="PF02894"/>
    </source>
</evidence>
<dbReference type="PANTHER" id="PTHR42840:SF5">
    <property type="entry name" value="NAD(P)-BINDING ROSSMANN-FOLD SUPERFAMILY PROTEIN"/>
    <property type="match status" value="1"/>
</dbReference>
<feature type="domain" description="Gfo/Idh/MocA-like oxidoreductase C-terminal" evidence="3">
    <location>
        <begin position="141"/>
        <end position="325"/>
    </location>
</feature>
<dbReference type="GO" id="GO:0000166">
    <property type="term" value="F:nucleotide binding"/>
    <property type="evidence" value="ECO:0007669"/>
    <property type="project" value="InterPro"/>
</dbReference>
<dbReference type="SUPFAM" id="SSF55347">
    <property type="entry name" value="Glyceraldehyde-3-phosphate dehydrogenase-like, C-terminal domain"/>
    <property type="match status" value="1"/>
</dbReference>
<feature type="domain" description="Gfo/Idh/MocA-like oxidoreductase N-terminal" evidence="2">
    <location>
        <begin position="32"/>
        <end position="102"/>
    </location>
</feature>
<name>A0A9P1MA02_9PEZI</name>
<organism evidence="4 5">
    <name type="scientific">Parascedosporium putredinis</name>
    <dbReference type="NCBI Taxonomy" id="1442378"/>
    <lineage>
        <taxon>Eukaryota</taxon>
        <taxon>Fungi</taxon>
        <taxon>Dikarya</taxon>
        <taxon>Ascomycota</taxon>
        <taxon>Pezizomycotina</taxon>
        <taxon>Sordariomycetes</taxon>
        <taxon>Hypocreomycetidae</taxon>
        <taxon>Microascales</taxon>
        <taxon>Microascaceae</taxon>
        <taxon>Parascedosporium</taxon>
    </lineage>
</organism>
<protein>
    <recommendedName>
        <fullName evidence="6">NAD(P)-binding protein</fullName>
    </recommendedName>
</protein>
<dbReference type="InterPro" id="IPR000683">
    <property type="entry name" value="Gfo/Idh/MocA-like_OxRdtase_N"/>
</dbReference>
<dbReference type="Pfam" id="PF02894">
    <property type="entry name" value="GFO_IDH_MocA_C"/>
    <property type="match status" value="1"/>
</dbReference>
<reference evidence="4" key="1">
    <citation type="submission" date="2022-11" db="EMBL/GenBank/DDBJ databases">
        <authorList>
            <person name="Scott C."/>
            <person name="Bruce N."/>
        </authorList>
    </citation>
    <scope>NUCLEOTIDE SEQUENCE</scope>
</reference>
<dbReference type="PANTHER" id="PTHR42840">
    <property type="entry name" value="NAD(P)-BINDING ROSSMANN-FOLD SUPERFAMILY PROTEIN-RELATED"/>
    <property type="match status" value="1"/>
</dbReference>
<evidence type="ECO:0000259" key="2">
    <source>
        <dbReference type="Pfam" id="PF01408"/>
    </source>
</evidence>
<dbReference type="Gene3D" id="3.30.360.10">
    <property type="entry name" value="Dihydrodipicolinate Reductase, domain 2"/>
    <property type="match status" value="1"/>
</dbReference>
<evidence type="ECO:0000256" key="1">
    <source>
        <dbReference type="SAM" id="MobiDB-lite"/>
    </source>
</evidence>
<dbReference type="GO" id="GO:0016491">
    <property type="term" value="F:oxidoreductase activity"/>
    <property type="evidence" value="ECO:0007669"/>
    <property type="project" value="TreeGrafter"/>
</dbReference>
<dbReference type="GO" id="GO:0006740">
    <property type="term" value="P:NADPH regeneration"/>
    <property type="evidence" value="ECO:0007669"/>
    <property type="project" value="TreeGrafter"/>
</dbReference>
<dbReference type="OrthoDB" id="64915at2759"/>
<accession>A0A9P1MA02</accession>
<evidence type="ECO:0000313" key="4">
    <source>
        <dbReference type="EMBL" id="CAI4213196.1"/>
    </source>
</evidence>
<dbReference type="InterPro" id="IPR004104">
    <property type="entry name" value="Gfo/Idh/MocA-like_OxRdtase_C"/>
</dbReference>
<dbReference type="EMBL" id="CALLCH030000007">
    <property type="protein sequence ID" value="CAI4213196.1"/>
    <property type="molecule type" value="Genomic_DNA"/>
</dbReference>
<evidence type="ECO:0008006" key="6">
    <source>
        <dbReference type="Google" id="ProtNLM"/>
    </source>
</evidence>
<dbReference type="SUPFAM" id="SSF51735">
    <property type="entry name" value="NAD(P)-binding Rossmann-fold domains"/>
    <property type="match status" value="1"/>
</dbReference>
<dbReference type="Gene3D" id="3.40.50.720">
    <property type="entry name" value="NAD(P)-binding Rossmann-like Domain"/>
    <property type="match status" value="1"/>
</dbReference>
<evidence type="ECO:0000313" key="5">
    <source>
        <dbReference type="Proteomes" id="UP000838763"/>
    </source>
</evidence>
<dbReference type="Proteomes" id="UP000838763">
    <property type="component" value="Unassembled WGS sequence"/>
</dbReference>
<sequence length="412" mass="44626">MTIGVAILGAGIFAKGEHIPAIQACDRFTLKAPDAYFDNDPSNPDRTLAALLARADVHAVFVALPIVHQPAAVKQALAAGKHVLSEKPIAKDTATAQDLIAWHAQLSSSGPSPAPLWAVGENYRFLDAATYAAARLREMGGDVVTYGFEMFKLVRPDDKYFNTAWRKVPDYQGGFLLDGGVHFIAGLRCALAAVGEEIGQVSACTSLLQERLAPVDTVHGVLATRSGRAGTFVCSFGAEFKAGFAIEVVTTNGAVRFSPREVTVTTRGADGARMDEVHSFESSGTGVKAEAVTFAESIEAGRIDSRLSPQEALKDLRIVQALLESGRVWARVPPQHRLHDHEPRRRRRPTLVYQDPTEGQPGRERVRKTRIKERAGASAKKSGLKIKIELDLEVELNLYARVKGDVTISLIT</sequence>